<dbReference type="GO" id="GO:0016616">
    <property type="term" value="F:oxidoreductase activity, acting on the CH-OH group of donors, NAD or NADP as acceptor"/>
    <property type="evidence" value="ECO:0007669"/>
    <property type="project" value="InterPro"/>
</dbReference>
<evidence type="ECO:0000256" key="4">
    <source>
        <dbReference type="RuleBase" id="RU003719"/>
    </source>
</evidence>
<dbReference type="InterPro" id="IPR050418">
    <property type="entry name" value="D-iso_2-hydroxyacid_DH_PdxB"/>
</dbReference>
<dbReference type="Pfam" id="PF00389">
    <property type="entry name" value="2-Hacid_dh"/>
    <property type="match status" value="1"/>
</dbReference>
<dbReference type="PROSITE" id="PS00671">
    <property type="entry name" value="D_2_HYDROXYACID_DH_3"/>
    <property type="match status" value="1"/>
</dbReference>
<reference evidence="7 8" key="1">
    <citation type="submission" date="2014-01" db="EMBL/GenBank/DDBJ databases">
        <title>Plasmidome dynamics in the species complex Clostridium novyi sensu lato converts strains of independent lineages into distinctly different pathogens.</title>
        <authorList>
            <person name="Skarin H."/>
            <person name="Segerman B."/>
        </authorList>
    </citation>
    <scope>NUCLEOTIDE SEQUENCE [LARGE SCALE GENOMIC DNA]</scope>
    <source>
        <strain evidence="7 8">4552</strain>
    </source>
</reference>
<dbReference type="SUPFAM" id="SSF51735">
    <property type="entry name" value="NAD(P)-binding Rossmann-fold domains"/>
    <property type="match status" value="1"/>
</dbReference>
<comment type="caution">
    <text evidence="7">The sequence shown here is derived from an EMBL/GenBank/DDBJ whole genome shotgun (WGS) entry which is preliminary data.</text>
</comment>
<evidence type="ECO:0000313" key="8">
    <source>
        <dbReference type="Proteomes" id="UP000030012"/>
    </source>
</evidence>
<organism evidence="7 8">
    <name type="scientific">Clostridium novyi A str. 4552</name>
    <dbReference type="NCBI Taxonomy" id="1444289"/>
    <lineage>
        <taxon>Bacteria</taxon>
        <taxon>Bacillati</taxon>
        <taxon>Bacillota</taxon>
        <taxon>Clostridia</taxon>
        <taxon>Eubacteriales</taxon>
        <taxon>Clostridiaceae</taxon>
        <taxon>Clostridium</taxon>
    </lineage>
</organism>
<evidence type="ECO:0000259" key="6">
    <source>
        <dbReference type="Pfam" id="PF02826"/>
    </source>
</evidence>
<proteinExistence type="inferred from homology"/>
<feature type="domain" description="D-isomer specific 2-hydroxyacid dehydrogenase catalytic" evidence="5">
    <location>
        <begin position="15"/>
        <end position="314"/>
    </location>
</feature>
<dbReference type="OrthoDB" id="9805416at2"/>
<dbReference type="InterPro" id="IPR036291">
    <property type="entry name" value="NAD(P)-bd_dom_sf"/>
</dbReference>
<dbReference type="InterPro" id="IPR006139">
    <property type="entry name" value="D-isomer_2_OHA_DH_cat_dom"/>
</dbReference>
<feature type="domain" description="D-isomer specific 2-hydroxyacid dehydrogenase NAD-binding" evidence="6">
    <location>
        <begin position="113"/>
        <end position="286"/>
    </location>
</feature>
<evidence type="ECO:0000256" key="2">
    <source>
        <dbReference type="ARBA" id="ARBA00023002"/>
    </source>
</evidence>
<evidence type="ECO:0000313" key="7">
    <source>
        <dbReference type="EMBL" id="KGM98412.1"/>
    </source>
</evidence>
<dbReference type="PANTHER" id="PTHR43761">
    <property type="entry name" value="D-ISOMER SPECIFIC 2-HYDROXYACID DEHYDROGENASE FAMILY PROTEIN (AFU_ORTHOLOGUE AFUA_1G13630)"/>
    <property type="match status" value="1"/>
</dbReference>
<dbReference type="EMBL" id="JENJ01000001">
    <property type="protein sequence ID" value="KGM98412.1"/>
    <property type="molecule type" value="Genomic_DNA"/>
</dbReference>
<dbReference type="GO" id="GO:0051287">
    <property type="term" value="F:NAD binding"/>
    <property type="evidence" value="ECO:0007669"/>
    <property type="project" value="InterPro"/>
</dbReference>
<dbReference type="PROSITE" id="PS00065">
    <property type="entry name" value="D_2_HYDROXYACID_DH_1"/>
    <property type="match status" value="1"/>
</dbReference>
<dbReference type="Pfam" id="PF02826">
    <property type="entry name" value="2-Hacid_dh_C"/>
    <property type="match status" value="1"/>
</dbReference>
<dbReference type="InterPro" id="IPR029752">
    <property type="entry name" value="D-isomer_DH_CS1"/>
</dbReference>
<dbReference type="PANTHER" id="PTHR43761:SF1">
    <property type="entry name" value="D-ISOMER SPECIFIC 2-HYDROXYACID DEHYDROGENASE CATALYTIC DOMAIN-CONTAINING PROTEIN-RELATED"/>
    <property type="match status" value="1"/>
</dbReference>
<dbReference type="FunFam" id="3.40.50.720:FF:000203">
    <property type="entry name" value="D-3-phosphoglycerate dehydrogenase (SerA)"/>
    <property type="match status" value="1"/>
</dbReference>
<sequence>MRISVLEPLGLPKEEVYSIAKPLIDKGHEVILFEDKVENKKVLMERAKDAEVLVLANMPLEGEVIKSDNKLKMISVAFTGIDHVDGKACAEKQVMVCNAAGYSTSSVAELTYGLIFSVLRNIVPLDKATREGKTREGFSQNEILGKTIGIVGTGAIGIRVGQIAKAFGCNVLAYSRSERKEALDSGFKYVSLDELLCKSDIVSLHVPLNDETKGLINKEKIELMKPSAILINTARGLVVDNDALAEALKKGKIKGAGIDVFELEPPIAKEHSLFNAPNVVVTPHIAFATKQAMYRRCEIVFKNIEKWLEGNPQNVML</sequence>
<dbReference type="Proteomes" id="UP000030012">
    <property type="component" value="Unassembled WGS sequence"/>
</dbReference>
<protein>
    <submittedName>
        <fullName evidence="7">2-hydroxyacid dehydrogenase</fullName>
    </submittedName>
</protein>
<evidence type="ECO:0000256" key="1">
    <source>
        <dbReference type="ARBA" id="ARBA00005854"/>
    </source>
</evidence>
<keyword evidence="2 4" id="KW-0560">Oxidoreductase</keyword>
<dbReference type="InterPro" id="IPR006140">
    <property type="entry name" value="D-isomer_DH_NAD-bd"/>
</dbReference>
<dbReference type="PROSITE" id="PS00670">
    <property type="entry name" value="D_2_HYDROXYACID_DH_2"/>
    <property type="match status" value="1"/>
</dbReference>
<keyword evidence="3" id="KW-0520">NAD</keyword>
<dbReference type="RefSeq" id="WP_039251744.1">
    <property type="nucleotide sequence ID" value="NZ_JENJ01000001.1"/>
</dbReference>
<dbReference type="CDD" id="cd12161">
    <property type="entry name" value="GDH_like_1"/>
    <property type="match status" value="1"/>
</dbReference>
<evidence type="ECO:0000256" key="3">
    <source>
        <dbReference type="ARBA" id="ARBA00023027"/>
    </source>
</evidence>
<dbReference type="InterPro" id="IPR029753">
    <property type="entry name" value="D-isomer_DH_CS"/>
</dbReference>
<comment type="similarity">
    <text evidence="1 4">Belongs to the D-isomer specific 2-hydroxyacid dehydrogenase family.</text>
</comment>
<dbReference type="AlphaFoldDB" id="A0A0A0IBW9"/>
<gene>
    <name evidence="7" type="ORF">Z968_00230</name>
</gene>
<name>A0A0A0IBW9_CLONO</name>
<dbReference type="Gene3D" id="3.40.50.720">
    <property type="entry name" value="NAD(P)-binding Rossmann-like Domain"/>
    <property type="match status" value="2"/>
</dbReference>
<evidence type="ECO:0000259" key="5">
    <source>
        <dbReference type="Pfam" id="PF00389"/>
    </source>
</evidence>
<accession>A0A0A0IBW9</accession>
<dbReference type="SUPFAM" id="SSF52283">
    <property type="entry name" value="Formate/glycerate dehydrogenase catalytic domain-like"/>
    <property type="match status" value="1"/>
</dbReference>